<dbReference type="GO" id="GO:0005634">
    <property type="term" value="C:nucleus"/>
    <property type="evidence" value="ECO:0007669"/>
    <property type="project" value="TreeGrafter"/>
</dbReference>
<dbReference type="PANTHER" id="PTHR11361">
    <property type="entry name" value="DNA MISMATCH REPAIR PROTEIN MUTS FAMILY MEMBER"/>
    <property type="match status" value="1"/>
</dbReference>
<feature type="compositionally biased region" description="Low complexity" evidence="8">
    <location>
        <begin position="11"/>
        <end position="42"/>
    </location>
</feature>
<dbReference type="InterPro" id="IPR011184">
    <property type="entry name" value="DNA_mismatch_repair_Msh2"/>
</dbReference>
<dbReference type="Pfam" id="PF05192">
    <property type="entry name" value="MutS_III"/>
    <property type="match status" value="1"/>
</dbReference>
<dbReference type="InterPro" id="IPR036187">
    <property type="entry name" value="DNA_mismatch_repair_MutS_sf"/>
</dbReference>
<keyword evidence="11" id="KW-1185">Reference proteome</keyword>
<dbReference type="GO" id="GO:0005524">
    <property type="term" value="F:ATP binding"/>
    <property type="evidence" value="ECO:0007669"/>
    <property type="project" value="UniProtKB-KW"/>
</dbReference>
<dbReference type="Gene3D" id="3.30.420.110">
    <property type="entry name" value="MutS, connector domain"/>
    <property type="match status" value="1"/>
</dbReference>
<dbReference type="STRING" id="109895.A0A507DV61"/>
<organism evidence="10 11">
    <name type="scientific">Powellomyces hirtus</name>
    <dbReference type="NCBI Taxonomy" id="109895"/>
    <lineage>
        <taxon>Eukaryota</taxon>
        <taxon>Fungi</taxon>
        <taxon>Fungi incertae sedis</taxon>
        <taxon>Chytridiomycota</taxon>
        <taxon>Chytridiomycota incertae sedis</taxon>
        <taxon>Chytridiomycetes</taxon>
        <taxon>Spizellomycetales</taxon>
        <taxon>Powellomycetaceae</taxon>
        <taxon>Powellomyces</taxon>
    </lineage>
</organism>
<comment type="caution">
    <text evidence="10">The sequence shown here is derived from an EMBL/GenBank/DDBJ whole genome shotgun (WGS) entry which is preliminary data.</text>
</comment>
<dbReference type="GO" id="GO:0006298">
    <property type="term" value="P:mismatch repair"/>
    <property type="evidence" value="ECO:0007669"/>
    <property type="project" value="InterPro"/>
</dbReference>
<dbReference type="InterPro" id="IPR007861">
    <property type="entry name" value="DNA_mismatch_repair_MutS_clamp"/>
</dbReference>
<dbReference type="SMART" id="SM00533">
    <property type="entry name" value="MUTSd"/>
    <property type="match status" value="1"/>
</dbReference>
<keyword evidence="4" id="KW-0067">ATP-binding</keyword>
<keyword evidence="5" id="KW-0238">DNA-binding</keyword>
<evidence type="ECO:0000256" key="1">
    <source>
        <dbReference type="ARBA" id="ARBA00006271"/>
    </source>
</evidence>
<feature type="domain" description="DNA mismatch repair proteins mutS family" evidence="9">
    <location>
        <begin position="676"/>
        <end position="692"/>
    </location>
</feature>
<dbReference type="SUPFAM" id="SSF52540">
    <property type="entry name" value="P-loop containing nucleoside triphosphate hydrolases"/>
    <property type="match status" value="1"/>
</dbReference>
<dbReference type="FunFam" id="3.40.50.300:FF:000870">
    <property type="entry name" value="MutS protein homolog 4"/>
    <property type="match status" value="1"/>
</dbReference>
<dbReference type="GO" id="GO:0007131">
    <property type="term" value="P:reciprocal meiotic recombination"/>
    <property type="evidence" value="ECO:0007669"/>
    <property type="project" value="TreeGrafter"/>
</dbReference>
<dbReference type="SMART" id="SM00534">
    <property type="entry name" value="MUTSac"/>
    <property type="match status" value="1"/>
</dbReference>
<evidence type="ECO:0000256" key="2">
    <source>
        <dbReference type="ARBA" id="ARBA00022151"/>
    </source>
</evidence>
<evidence type="ECO:0000256" key="7">
    <source>
        <dbReference type="ARBA" id="ARBA00073774"/>
    </source>
</evidence>
<feature type="region of interest" description="Disordered" evidence="8">
    <location>
        <begin position="1"/>
        <end position="56"/>
    </location>
</feature>
<dbReference type="GO" id="GO:0140664">
    <property type="term" value="F:ATP-dependent DNA damage sensor activity"/>
    <property type="evidence" value="ECO:0007669"/>
    <property type="project" value="InterPro"/>
</dbReference>
<evidence type="ECO:0000256" key="5">
    <source>
        <dbReference type="ARBA" id="ARBA00023125"/>
    </source>
</evidence>
<evidence type="ECO:0000256" key="4">
    <source>
        <dbReference type="ARBA" id="ARBA00022840"/>
    </source>
</evidence>
<dbReference type="GO" id="GO:0030983">
    <property type="term" value="F:mismatched DNA binding"/>
    <property type="evidence" value="ECO:0007669"/>
    <property type="project" value="InterPro"/>
</dbReference>
<comment type="similarity">
    <text evidence="1">Belongs to the DNA mismatch repair MutS family.</text>
</comment>
<feature type="region of interest" description="Disordered" evidence="8">
    <location>
        <begin position="851"/>
        <end position="879"/>
    </location>
</feature>
<dbReference type="Pfam" id="PF05190">
    <property type="entry name" value="MutS_IV"/>
    <property type="match status" value="1"/>
</dbReference>
<dbReference type="InterPro" id="IPR027417">
    <property type="entry name" value="P-loop_NTPase"/>
</dbReference>
<evidence type="ECO:0000313" key="10">
    <source>
        <dbReference type="EMBL" id="TPX55613.1"/>
    </source>
</evidence>
<reference evidence="10 11" key="1">
    <citation type="journal article" date="2019" name="Sci. Rep.">
        <title>Comparative genomics of chytrid fungi reveal insights into the obligate biotrophic and pathogenic lifestyle of Synchytrium endobioticum.</title>
        <authorList>
            <person name="van de Vossenberg B.T.L.H."/>
            <person name="Warris S."/>
            <person name="Nguyen H.D.T."/>
            <person name="van Gent-Pelzer M.P.E."/>
            <person name="Joly D.L."/>
            <person name="van de Geest H.C."/>
            <person name="Bonants P.J.M."/>
            <person name="Smith D.S."/>
            <person name="Levesque C.A."/>
            <person name="van der Lee T.A.J."/>
        </authorList>
    </citation>
    <scope>NUCLEOTIDE SEQUENCE [LARGE SCALE GENOMIC DNA]</scope>
    <source>
        <strain evidence="10 11">CBS 809.83</strain>
    </source>
</reference>
<feature type="compositionally biased region" description="Polar residues" evidence="8">
    <location>
        <begin position="869"/>
        <end position="879"/>
    </location>
</feature>
<dbReference type="PANTHER" id="PTHR11361:SF21">
    <property type="entry name" value="MUTS PROTEIN HOMOLOG 4"/>
    <property type="match status" value="1"/>
</dbReference>
<keyword evidence="6" id="KW-0469">Meiosis</keyword>
<dbReference type="FunFam" id="3.30.420.110:FF:000003">
    <property type="entry name" value="mutS protein homolog 4"/>
    <property type="match status" value="1"/>
</dbReference>
<dbReference type="EMBL" id="QEAQ01000102">
    <property type="protein sequence ID" value="TPX55613.1"/>
    <property type="molecule type" value="Genomic_DNA"/>
</dbReference>
<accession>A0A507DV61</accession>
<dbReference type="Pfam" id="PF00488">
    <property type="entry name" value="MutS_V"/>
    <property type="match status" value="1"/>
</dbReference>
<evidence type="ECO:0000256" key="8">
    <source>
        <dbReference type="SAM" id="MobiDB-lite"/>
    </source>
</evidence>
<evidence type="ECO:0000259" key="9">
    <source>
        <dbReference type="PROSITE" id="PS00486"/>
    </source>
</evidence>
<dbReference type="AlphaFoldDB" id="A0A507DV61"/>
<evidence type="ECO:0000313" key="11">
    <source>
        <dbReference type="Proteomes" id="UP000318582"/>
    </source>
</evidence>
<name>A0A507DV61_9FUNG</name>
<dbReference type="Gene3D" id="1.10.1420.10">
    <property type="match status" value="2"/>
</dbReference>
<dbReference type="PIRSF" id="PIRSF005813">
    <property type="entry name" value="MSH2"/>
    <property type="match status" value="1"/>
</dbReference>
<dbReference type="PROSITE" id="PS00486">
    <property type="entry name" value="DNA_MISMATCH_REPAIR_2"/>
    <property type="match status" value="1"/>
</dbReference>
<sequence>MKRMGTRPGTARSGAFSSSSRSSPVRPDTSGTQRQSTRQGTSSRRRPGPAASTRSTAASEGCFLVAVIEGRGIATEVGMAAMDLRTNECHLLQFSDSQTYTKTIHKLCVLNPAELLVSFTMVEPAKSKLVSVISENLPDVDVVPISRKYFNDNLGTDYIRQYELEDDSGTVVSAVAEKVYCLAATAALLKYLRSVVTVKSSVLIALIRYVQSQQNILFANRSVRFKYEVIEGSMMIDPNTARNLELVVNLNNPKSNHTLFGVLNHTGTPMGARLLRMNVLQPPCDLPTITTRLSAVQDLTETEELFFFAQGALKNFLDVDLLITSLVHAPKHLTVRHAEQAINNVISFKHTVGLIYSLRDAMDGVNNVLLLAIQKTLNDPRLDMINARMEEVINEDVTFQKSAMGLRNQRCYAVKAGFNGLLDVARQTYKETTNDVYDLVTAYAEKYDIPIKVNFNPVVGFYLTATREQLAMRELPLEFINVETKKKLMTFTTLKLLSYNDRIQESLTEVYLMSDKIIEELIADIRKHAAILYKISESIALLDILVSFAHMCTVSDCVRPEFTETLAIKAGRHPIKETVSTDLFVANDIYASEGANMQIITGPNMSGKSTYLRQIALLTIVAQLGAFVPAAYASVRLVDKLFSRIGMDDSLQANASTFMLEMRETAFILQNVTSRSLIIIDELGRGTSTNDGLGITFAVCEELAKSKAFTFMATHFQELASVMDGYPNVVNLHLHVEHNTEVANETLKCSYTVRDGISDEKQYGLKLARMAGFSERALTRAKDLSCHLRMKIAKSRADNKAAQDDAKNVAALQLTRALVQARRTSTLPEPQLRKYLASLQTEYMEKLAATRTATGSASSVPSASDRALTPSTSNGVSSV</sequence>
<dbReference type="InterPro" id="IPR000432">
    <property type="entry name" value="DNA_mismatch_repair_MutS_C"/>
</dbReference>
<dbReference type="Gene3D" id="3.40.50.300">
    <property type="entry name" value="P-loop containing nucleotide triphosphate hydrolases"/>
    <property type="match status" value="1"/>
</dbReference>
<evidence type="ECO:0000256" key="3">
    <source>
        <dbReference type="ARBA" id="ARBA00022741"/>
    </source>
</evidence>
<dbReference type="InterPro" id="IPR036678">
    <property type="entry name" value="MutS_con_dom_sf"/>
</dbReference>
<proteinExistence type="inferred from homology"/>
<protein>
    <recommendedName>
        <fullName evidence="2 7">DNA mismatch repair protein MSH3</fullName>
    </recommendedName>
    <alternativeName>
        <fullName evidence="2 7">DNA mismatch repair protein MSH3</fullName>
    </alternativeName>
</protein>
<dbReference type="SUPFAM" id="SSF48334">
    <property type="entry name" value="DNA repair protein MutS, domain III"/>
    <property type="match status" value="1"/>
</dbReference>
<evidence type="ECO:0000256" key="6">
    <source>
        <dbReference type="ARBA" id="ARBA00023254"/>
    </source>
</evidence>
<dbReference type="InterPro" id="IPR007696">
    <property type="entry name" value="DNA_mismatch_repair_MutS_core"/>
</dbReference>
<gene>
    <name evidence="10" type="ORF">PhCBS80983_g05186</name>
</gene>
<dbReference type="Pfam" id="PF05188">
    <property type="entry name" value="MutS_II"/>
    <property type="match status" value="1"/>
</dbReference>
<dbReference type="InterPro" id="IPR007860">
    <property type="entry name" value="DNA_mmatch_repair_MutS_con_dom"/>
</dbReference>
<dbReference type="Proteomes" id="UP000318582">
    <property type="component" value="Unassembled WGS sequence"/>
</dbReference>
<dbReference type="FunFam" id="1.10.1420.10:FF:000013">
    <property type="entry name" value="mutS protein homolog 4"/>
    <property type="match status" value="1"/>
</dbReference>
<dbReference type="SUPFAM" id="SSF53150">
    <property type="entry name" value="DNA repair protein MutS, domain II"/>
    <property type="match status" value="1"/>
</dbReference>
<keyword evidence="3" id="KW-0547">Nucleotide-binding</keyword>
<dbReference type="InterPro" id="IPR045076">
    <property type="entry name" value="MutS"/>
</dbReference>